<organism evidence="2 3">
    <name type="scientific">Bordetella ansorpii</name>
    <dbReference type="NCBI Taxonomy" id="288768"/>
    <lineage>
        <taxon>Bacteria</taxon>
        <taxon>Pseudomonadati</taxon>
        <taxon>Pseudomonadota</taxon>
        <taxon>Betaproteobacteria</taxon>
        <taxon>Burkholderiales</taxon>
        <taxon>Alcaligenaceae</taxon>
        <taxon>Bordetella</taxon>
    </lineage>
</organism>
<accession>A0A157RFX1</accession>
<name>A0A157RFX1_9BORD</name>
<reference evidence="2 3" key="1">
    <citation type="submission" date="2016-03" db="EMBL/GenBank/DDBJ databases">
        <authorList>
            <consortium name="Pathogen Informatics"/>
        </authorList>
    </citation>
    <scope>NUCLEOTIDE SEQUENCE [LARGE SCALE GENOMIC DNA]</scope>
    <source>
        <strain evidence="2 3">NCTC13364</strain>
    </source>
</reference>
<dbReference type="RefSeq" id="WP_066420158.1">
    <property type="nucleotide sequence ID" value="NZ_FKBS01000029.1"/>
</dbReference>
<gene>
    <name evidence="2" type="ORF">SAMEA1982600_04829</name>
</gene>
<dbReference type="AlphaFoldDB" id="A0A157RFX1"/>
<evidence type="ECO:0000313" key="3">
    <source>
        <dbReference type="Proteomes" id="UP000077037"/>
    </source>
</evidence>
<dbReference type="EMBL" id="FKBS01000029">
    <property type="protein sequence ID" value="SAI56858.1"/>
    <property type="molecule type" value="Genomic_DNA"/>
</dbReference>
<evidence type="ECO:0000256" key="1">
    <source>
        <dbReference type="SAM" id="SignalP"/>
    </source>
</evidence>
<proteinExistence type="predicted"/>
<evidence type="ECO:0008006" key="4">
    <source>
        <dbReference type="Google" id="ProtNLM"/>
    </source>
</evidence>
<sequence>MDALVRLGRWRCALAGLALLWGAVPAFGAAHAQTHAMTPAWSLPRGAVRTSIAQQASLYGAPADIAYYEAPLSVSGMLSHFQKHHPELRDLTVQQGMAILSERQGECLRTATVTGLDRARSAGTLSRVCWPDSAPQAVQAPQWLPAGARLAFDFATREAQGRHVQQVWHHPDAPASVRGALRRNLLRLGWLPAPDDAAGTQQWVQGASALAIDVVAAPSGSAIVIGVQDYEGALAAPVPSERQP</sequence>
<evidence type="ECO:0000313" key="2">
    <source>
        <dbReference type="EMBL" id="SAI56858.1"/>
    </source>
</evidence>
<dbReference type="OrthoDB" id="8636491at2"/>
<protein>
    <recommendedName>
        <fullName evidence="4">Lipoprotein</fullName>
    </recommendedName>
</protein>
<feature type="signal peptide" evidence="1">
    <location>
        <begin position="1"/>
        <end position="28"/>
    </location>
</feature>
<feature type="chain" id="PRO_5007615636" description="Lipoprotein" evidence="1">
    <location>
        <begin position="29"/>
        <end position="244"/>
    </location>
</feature>
<keyword evidence="1" id="KW-0732">Signal</keyword>
<dbReference type="Proteomes" id="UP000077037">
    <property type="component" value="Unassembled WGS sequence"/>
</dbReference>